<dbReference type="PANTHER" id="PTHR10566">
    <property type="entry name" value="CHAPERONE-ACTIVITY OF BC1 COMPLEX CABC1 -RELATED"/>
    <property type="match status" value="1"/>
</dbReference>
<evidence type="ECO:0000256" key="1">
    <source>
        <dbReference type="ARBA" id="ARBA00009670"/>
    </source>
</evidence>
<dbReference type="InterPro" id="IPR011009">
    <property type="entry name" value="Kinase-like_dom_sf"/>
</dbReference>
<reference evidence="3" key="1">
    <citation type="submission" date="2021-02" db="EMBL/GenBank/DDBJ databases">
        <authorList>
            <person name="Dougan E. K."/>
            <person name="Rhodes N."/>
            <person name="Thang M."/>
            <person name="Chan C."/>
        </authorList>
    </citation>
    <scope>NUCLEOTIDE SEQUENCE</scope>
</reference>
<comment type="caution">
    <text evidence="3">The sequence shown here is derived from an EMBL/GenBank/DDBJ whole genome shotgun (WGS) entry which is preliminary data.</text>
</comment>
<dbReference type="InterPro" id="IPR004147">
    <property type="entry name" value="ABC1_dom"/>
</dbReference>
<name>A0A813LYN6_POLGL</name>
<accession>A0A813LYN6</accession>
<dbReference type="SUPFAM" id="SSF56112">
    <property type="entry name" value="Protein kinase-like (PK-like)"/>
    <property type="match status" value="1"/>
</dbReference>
<organism evidence="3 4">
    <name type="scientific">Polarella glacialis</name>
    <name type="common">Dinoflagellate</name>
    <dbReference type="NCBI Taxonomy" id="89957"/>
    <lineage>
        <taxon>Eukaryota</taxon>
        <taxon>Sar</taxon>
        <taxon>Alveolata</taxon>
        <taxon>Dinophyceae</taxon>
        <taxon>Suessiales</taxon>
        <taxon>Suessiaceae</taxon>
        <taxon>Polarella</taxon>
    </lineage>
</organism>
<dbReference type="EMBL" id="CAJNNW010036971">
    <property type="protein sequence ID" value="CAE8738610.1"/>
    <property type="molecule type" value="Genomic_DNA"/>
</dbReference>
<dbReference type="Pfam" id="PF03109">
    <property type="entry name" value="ABC1"/>
    <property type="match status" value="1"/>
</dbReference>
<comment type="similarity">
    <text evidence="1">Belongs to the protein kinase superfamily. ADCK protein kinase family.</text>
</comment>
<dbReference type="CDD" id="cd05121">
    <property type="entry name" value="ABC1_ADCK3-like"/>
    <property type="match status" value="1"/>
</dbReference>
<dbReference type="Proteomes" id="UP000626109">
    <property type="component" value="Unassembled WGS sequence"/>
</dbReference>
<dbReference type="AlphaFoldDB" id="A0A813LYN6"/>
<protein>
    <recommendedName>
        <fullName evidence="2">ABC1 atypical kinase-like domain-containing protein</fullName>
    </recommendedName>
</protein>
<proteinExistence type="inferred from homology"/>
<sequence>MSIALPKMDVRAPDQYGMQDRYGKQELTAGRAAVAQLEEIVISTIGAGVAFFSWLPGVPCRLLGKEAVALVADTAVFAVSGLPPVLLGRAADLSRALLQVRAGPVLRDPKGAVAQAAHTTLDLLGGGFVKVAQVVAHSPALFPEPFVRACRSSLANASTPPAPLSIVSCIIAEDLGVASLEDVFSSFQSTPMASASIAQVHAATLRSGEPCVVKVVRPHVRERLAADFAALLLTARLIDLFFGKDLVLKFVSAPLEACVDELRRAIMDECDLGLERHNIEAFDAWLRGSPALRRAKLNTSVRVPRTFPHASATRVLTMERINGLPLSEVCAPGAQCRIEAWQDGLTSALSVAALSIIDGPALFHADLHSGNMIVVPNASGVCDHIAFIDFGCCGNLPPALRDTLLMQASAFAGNRPDVRQFCRGFGHALKRLPGLGPEDLDTDALAEDLKPLLRELQRLNPFRPGSDPLSPELNLTLFRLQAMLCRHGVQVPREFTLLLKTGCFGALYFSLLDDRHKSRLISQLLLAGAAYCASHPRDARQLLSPASIAALLRVLRNSDGSVLASVMHMPYLENVTALRAVSVTAGIPIVYWVAVNYLAWSASVL</sequence>
<dbReference type="InterPro" id="IPR050154">
    <property type="entry name" value="UbiB_kinase"/>
</dbReference>
<evidence type="ECO:0000313" key="4">
    <source>
        <dbReference type="Proteomes" id="UP000626109"/>
    </source>
</evidence>
<gene>
    <name evidence="3" type="ORF">PGLA2088_LOCUS49269</name>
</gene>
<feature type="domain" description="ABC1 atypical kinase-like" evidence="2">
    <location>
        <begin position="159"/>
        <end position="406"/>
    </location>
</feature>
<evidence type="ECO:0000259" key="2">
    <source>
        <dbReference type="Pfam" id="PF03109"/>
    </source>
</evidence>
<dbReference type="PANTHER" id="PTHR10566:SF113">
    <property type="entry name" value="PROTEIN ACTIVITY OF BC1 COMPLEX KINASE 7, CHLOROPLASTIC"/>
    <property type="match status" value="1"/>
</dbReference>
<evidence type="ECO:0000313" key="3">
    <source>
        <dbReference type="EMBL" id="CAE8738610.1"/>
    </source>
</evidence>